<dbReference type="EMBL" id="DS022253">
    <property type="protein sequence ID" value="EWG50049.1"/>
    <property type="molecule type" value="Genomic_DNA"/>
</dbReference>
<feature type="compositionally biased region" description="Polar residues" evidence="2">
    <location>
        <begin position="482"/>
        <end position="506"/>
    </location>
</feature>
<proteinExistence type="predicted"/>
<dbReference type="Proteomes" id="UP000009096">
    <property type="component" value="Chromosome 5"/>
</dbReference>
<dbReference type="RefSeq" id="XP_018756240.1">
    <property type="nucleotide sequence ID" value="XM_018898369.1"/>
</dbReference>
<feature type="compositionally biased region" description="Polar residues" evidence="2">
    <location>
        <begin position="157"/>
        <end position="189"/>
    </location>
</feature>
<sequence length="573" mass="63840">MGDSLAQRHAAALKLLEDLTSSLNDVVPLGDISRAQADYNAAEERHSREQDPAKKRALCRELVRYGDHLEEIQKQHQEAETKRKEQLDLFDSRLSKEGYQKLATRATFNTGTHHTTHQTSETLESPVRSPDLDSIQPPTLSNDRATHDTIGSLGHLPQTNAIRNTIEPRSTPSRTHSATPSRGFSTDIEQQVGAEPTGQTASTRYIKAVMPDGNTELSRSIGLYYIFGCEKHEKHFRKENPLQSAMSHLKGKGHSVKRPNATQALKSLGTQVVDGSDELVLLNNIAADRYLAEQAEKKKRREASVRNLTQAPQTGEIHMAWFGDDDVGHCPHAFLVMPFFPRLGDDPEMQSVTESDLKVDIPACYKLNKTSNRYEWAEGYEEHGKYAGNRVYPIMCLVGETPHKVDWLPVCHFRNLDLNDKDLEDKDIVKSYISRNSAGKLSSIEICFFLLLIELNTGHGNEIEDESEDLYGDSLAGDDDAPTSSGRIQSPSGRISENANTDQSFQPEAIAENQESRSPGPNLPTQAVKDEPTTIARGDEAARRARQPSVRQRWPSARKGPPNMETLDDSDSE</sequence>
<evidence type="ECO:0000313" key="3">
    <source>
        <dbReference type="EMBL" id="EWG50049.1"/>
    </source>
</evidence>
<feature type="compositionally biased region" description="Polar residues" evidence="2">
    <location>
        <begin position="516"/>
        <end position="525"/>
    </location>
</feature>
<dbReference type="VEuPathDB" id="FungiDB:FVEG_09381"/>
<feature type="coiled-coil region" evidence="1">
    <location>
        <begin position="62"/>
        <end position="89"/>
    </location>
</feature>
<feature type="compositionally biased region" description="Polar residues" evidence="2">
    <location>
        <begin position="106"/>
        <end position="123"/>
    </location>
</feature>
<feature type="compositionally biased region" description="Acidic residues" evidence="2">
    <location>
        <begin position="470"/>
        <end position="481"/>
    </location>
</feature>
<dbReference type="AlphaFoldDB" id="W7MQN8"/>
<dbReference type="OrthoDB" id="4835412at2759"/>
<keyword evidence="4" id="KW-1185">Reference proteome</keyword>
<feature type="compositionally biased region" description="Basic and acidic residues" evidence="2">
    <location>
        <begin position="528"/>
        <end position="543"/>
    </location>
</feature>
<accession>W7MQN8</accession>
<dbReference type="EMBL" id="CM000582">
    <property type="protein sequence ID" value="EWG50049.1"/>
    <property type="molecule type" value="Genomic_DNA"/>
</dbReference>
<feature type="region of interest" description="Disordered" evidence="2">
    <location>
        <begin position="470"/>
        <end position="573"/>
    </location>
</feature>
<dbReference type="GeneID" id="30067040"/>
<evidence type="ECO:0000256" key="2">
    <source>
        <dbReference type="SAM" id="MobiDB-lite"/>
    </source>
</evidence>
<reference evidence="3 4" key="1">
    <citation type="journal article" date="2010" name="Nature">
        <title>Comparative genomics reveals mobile pathogenicity chromosomes in Fusarium.</title>
        <authorList>
            <person name="Ma L.J."/>
            <person name="van der Does H.C."/>
            <person name="Borkovich K.A."/>
            <person name="Coleman J.J."/>
            <person name="Daboussi M.J."/>
            <person name="Di Pietro A."/>
            <person name="Dufresne M."/>
            <person name="Freitag M."/>
            <person name="Grabherr M."/>
            <person name="Henrissat B."/>
            <person name="Houterman P.M."/>
            <person name="Kang S."/>
            <person name="Shim W.B."/>
            <person name="Woloshuk C."/>
            <person name="Xie X."/>
            <person name="Xu J.R."/>
            <person name="Antoniw J."/>
            <person name="Baker S.E."/>
            <person name="Bluhm B.H."/>
            <person name="Breakspear A."/>
            <person name="Brown D.W."/>
            <person name="Butchko R.A."/>
            <person name="Chapman S."/>
            <person name="Coulson R."/>
            <person name="Coutinho P.M."/>
            <person name="Danchin E.G."/>
            <person name="Diener A."/>
            <person name="Gale L.R."/>
            <person name="Gardiner D.M."/>
            <person name="Goff S."/>
            <person name="Hammond-Kosack K.E."/>
            <person name="Hilburn K."/>
            <person name="Hua-Van A."/>
            <person name="Jonkers W."/>
            <person name="Kazan K."/>
            <person name="Kodira C.D."/>
            <person name="Koehrsen M."/>
            <person name="Kumar L."/>
            <person name="Lee Y.H."/>
            <person name="Li L."/>
            <person name="Manners J.M."/>
            <person name="Miranda-Saavedra D."/>
            <person name="Mukherjee M."/>
            <person name="Park G."/>
            <person name="Park J."/>
            <person name="Park S.Y."/>
            <person name="Proctor R.H."/>
            <person name="Regev A."/>
            <person name="Ruiz-Roldan M.C."/>
            <person name="Sain D."/>
            <person name="Sakthikumar S."/>
            <person name="Sykes S."/>
            <person name="Schwartz D.C."/>
            <person name="Turgeon B.G."/>
            <person name="Wapinski I."/>
            <person name="Yoder O."/>
            <person name="Young S."/>
            <person name="Zeng Q."/>
            <person name="Zhou S."/>
            <person name="Galagan J."/>
            <person name="Cuomo C.A."/>
            <person name="Kistler H.C."/>
            <person name="Rep M."/>
        </authorList>
    </citation>
    <scope>NUCLEOTIDE SEQUENCE [LARGE SCALE GENOMIC DNA]</scope>
    <source>
        <strain evidence="4">M3125 / FGSC 7600</strain>
    </source>
</reference>
<protein>
    <submittedName>
        <fullName evidence="3">Uncharacterized protein</fullName>
    </submittedName>
</protein>
<evidence type="ECO:0000256" key="1">
    <source>
        <dbReference type="SAM" id="Coils"/>
    </source>
</evidence>
<keyword evidence="1" id="KW-0175">Coiled coil</keyword>
<feature type="region of interest" description="Disordered" evidence="2">
    <location>
        <begin position="105"/>
        <end position="199"/>
    </location>
</feature>
<organism evidence="3 4">
    <name type="scientific">Gibberella moniliformis (strain M3125 / FGSC 7600)</name>
    <name type="common">Maize ear and stalk rot fungus</name>
    <name type="synonym">Fusarium verticillioides</name>
    <dbReference type="NCBI Taxonomy" id="334819"/>
    <lineage>
        <taxon>Eukaryota</taxon>
        <taxon>Fungi</taxon>
        <taxon>Dikarya</taxon>
        <taxon>Ascomycota</taxon>
        <taxon>Pezizomycotina</taxon>
        <taxon>Sordariomycetes</taxon>
        <taxon>Hypocreomycetidae</taxon>
        <taxon>Hypocreales</taxon>
        <taxon>Nectriaceae</taxon>
        <taxon>Fusarium</taxon>
        <taxon>Fusarium fujikuroi species complex</taxon>
    </lineage>
</organism>
<dbReference type="KEGG" id="fvr:FVEG_09381"/>
<evidence type="ECO:0000313" key="4">
    <source>
        <dbReference type="Proteomes" id="UP000009096"/>
    </source>
</evidence>
<gene>
    <name evidence="3" type="ORF">FVEG_09381</name>
</gene>
<name>W7MQN8_GIBM7</name>